<protein>
    <submittedName>
        <fullName evidence="3">Uncharacterized protein</fullName>
    </submittedName>
</protein>
<reference evidence="3" key="2">
    <citation type="submission" date="2023-12" db="EMBL/GenBank/DDBJ databases">
        <authorList>
            <person name="Sun Q."/>
            <person name="Inoue M."/>
        </authorList>
    </citation>
    <scope>NUCLEOTIDE SEQUENCE</scope>
    <source>
        <strain evidence="3">JCM 4542</strain>
    </source>
</reference>
<evidence type="ECO:0000313" key="4">
    <source>
        <dbReference type="Proteomes" id="UP001500886"/>
    </source>
</evidence>
<evidence type="ECO:0000256" key="1">
    <source>
        <dbReference type="SAM" id="MobiDB-lite"/>
    </source>
</evidence>
<evidence type="ECO:0000313" key="3">
    <source>
        <dbReference type="EMBL" id="GAA2720180.1"/>
    </source>
</evidence>
<dbReference type="RefSeq" id="WP_344436639.1">
    <property type="nucleotide sequence ID" value="NZ_BAAASL010000014.1"/>
</dbReference>
<feature type="region of interest" description="Disordered" evidence="1">
    <location>
        <begin position="1"/>
        <end position="55"/>
    </location>
</feature>
<name>A0ABN3TX20_9ACTN</name>
<keyword evidence="4" id="KW-1185">Reference proteome</keyword>
<dbReference type="Proteomes" id="UP001500886">
    <property type="component" value="Unassembled WGS sequence"/>
</dbReference>
<proteinExistence type="predicted"/>
<accession>A0ABN3TX20</accession>
<reference evidence="3 4" key="1">
    <citation type="journal article" date="2019" name="Int. J. Syst. Evol. Microbiol.">
        <title>The Global Catalogue of Microorganisms (GCM) 10K type strain sequencing project: providing services to taxonomists for standard genome sequencing and annotation.</title>
        <authorList>
            <consortium name="The Broad Institute Genomics Platform"/>
            <consortium name="The Broad Institute Genome Sequencing Center for Infectious Disease"/>
            <person name="Wu L."/>
            <person name="Ma J."/>
        </authorList>
    </citation>
    <scope>NUCLEOTIDE SEQUENCE [LARGE SCALE GENOMIC DNA]</scope>
    <source>
        <strain evidence="3 4">JCM 4542</strain>
    </source>
</reference>
<gene>
    <name evidence="2" type="ORF">GCM10010315_38230</name>
    <name evidence="3" type="ORF">GCM10010315_39990</name>
</gene>
<organism evidence="3 4">
    <name type="scientific">Streptomyces luteosporeus</name>
    <dbReference type="NCBI Taxonomy" id="173856"/>
    <lineage>
        <taxon>Bacteria</taxon>
        <taxon>Bacillati</taxon>
        <taxon>Actinomycetota</taxon>
        <taxon>Actinomycetes</taxon>
        <taxon>Kitasatosporales</taxon>
        <taxon>Streptomycetaceae</taxon>
        <taxon>Streptomyces</taxon>
    </lineage>
</organism>
<dbReference type="EMBL" id="BAAASL010000014">
    <property type="protein sequence ID" value="GAA2719664.1"/>
    <property type="molecule type" value="Genomic_DNA"/>
</dbReference>
<comment type="caution">
    <text evidence="3">The sequence shown here is derived from an EMBL/GenBank/DDBJ whole genome shotgun (WGS) entry which is preliminary data.</text>
</comment>
<feature type="compositionally biased region" description="Basic and acidic residues" evidence="1">
    <location>
        <begin position="1"/>
        <end position="25"/>
    </location>
</feature>
<sequence length="55" mass="6249">MGAKDERQNEDQQAAEKAEQQDDPLRSQSGDTPKWVESVKKSFEDTIEDPPQRSS</sequence>
<dbReference type="EMBL" id="BAAASL010000014">
    <property type="protein sequence ID" value="GAA2720180.1"/>
    <property type="molecule type" value="Genomic_DNA"/>
</dbReference>
<evidence type="ECO:0000313" key="2">
    <source>
        <dbReference type="EMBL" id="GAA2719664.1"/>
    </source>
</evidence>